<evidence type="ECO:0000259" key="3">
    <source>
        <dbReference type="Pfam" id="PF05368"/>
    </source>
</evidence>
<feature type="domain" description="NmrA-like" evidence="3">
    <location>
        <begin position="5"/>
        <end position="308"/>
    </location>
</feature>
<dbReference type="Proteomes" id="UP000604046">
    <property type="component" value="Unassembled WGS sequence"/>
</dbReference>
<comment type="caution">
    <text evidence="4">The sequence shown here is derived from an EMBL/GenBank/DDBJ whole genome shotgun (WGS) entry which is preliminary data.</text>
</comment>
<evidence type="ECO:0000313" key="4">
    <source>
        <dbReference type="EMBL" id="CAE7220693.1"/>
    </source>
</evidence>
<keyword evidence="5" id="KW-1185">Reference proteome</keyword>
<evidence type="ECO:0000256" key="1">
    <source>
        <dbReference type="ARBA" id="ARBA00006328"/>
    </source>
</evidence>
<dbReference type="Gene3D" id="3.90.25.10">
    <property type="entry name" value="UDP-galactose 4-epimerase, domain 1"/>
    <property type="match status" value="1"/>
</dbReference>
<dbReference type="Gene3D" id="3.40.50.720">
    <property type="entry name" value="NAD(P)-binding Rossmann-like Domain"/>
    <property type="match status" value="1"/>
</dbReference>
<sequence>MCAMEILVCGATGSTGGATVDALVATPQFAAKEVRVSALVRDLEGAKAQALKTKGVALVEGSFDNKESLMAAMAKADRCFLVCNNVLNQVDLECNVIEAAEASDACKYLVKISTCGAVVEGAPPYISKDSVIQYGRYHAAIDERLDACTKLMWTSLRPNYFMQNFIGDVFGTLANKMVAYPHQKDQKATLIDVRDIGDIAAKMLLLSDEKIGSTYHGKKLDIGGLKSYSIPDIVDIYSKALKNVPIKLVRCSEEEFAKGLVGGAGFPEWLATSVAKSHTVFWEGNATDYQSPPEIKELHPKFRTFEEWVAEHAHLVKLVE</sequence>
<dbReference type="InterPro" id="IPR051164">
    <property type="entry name" value="NmrA-like_oxidored"/>
</dbReference>
<dbReference type="Pfam" id="PF05368">
    <property type="entry name" value="NmrA"/>
    <property type="match status" value="1"/>
</dbReference>
<dbReference type="PANTHER" id="PTHR42748:SF7">
    <property type="entry name" value="NMRA LIKE REDOX SENSOR 1-RELATED"/>
    <property type="match status" value="1"/>
</dbReference>
<proteinExistence type="inferred from homology"/>
<reference evidence="4" key="1">
    <citation type="submission" date="2021-02" db="EMBL/GenBank/DDBJ databases">
        <authorList>
            <person name="Dougan E. K."/>
            <person name="Rhodes N."/>
            <person name="Thang M."/>
            <person name="Chan C."/>
        </authorList>
    </citation>
    <scope>NUCLEOTIDE SEQUENCE</scope>
</reference>
<dbReference type="PANTHER" id="PTHR42748">
    <property type="entry name" value="NITROGEN METABOLITE REPRESSION PROTEIN NMRA FAMILY MEMBER"/>
    <property type="match status" value="1"/>
</dbReference>
<dbReference type="InterPro" id="IPR036291">
    <property type="entry name" value="NAD(P)-bd_dom_sf"/>
</dbReference>
<organism evidence="4 5">
    <name type="scientific">Symbiodinium natans</name>
    <dbReference type="NCBI Taxonomy" id="878477"/>
    <lineage>
        <taxon>Eukaryota</taxon>
        <taxon>Sar</taxon>
        <taxon>Alveolata</taxon>
        <taxon>Dinophyceae</taxon>
        <taxon>Suessiales</taxon>
        <taxon>Symbiodiniaceae</taxon>
        <taxon>Symbiodinium</taxon>
    </lineage>
</organism>
<accession>A0A812K503</accession>
<dbReference type="OrthoDB" id="413314at2759"/>
<dbReference type="EMBL" id="CAJNDS010000584">
    <property type="protein sequence ID" value="CAE7220693.1"/>
    <property type="molecule type" value="Genomic_DNA"/>
</dbReference>
<dbReference type="SUPFAM" id="SSF51735">
    <property type="entry name" value="NAD(P)-binding Rossmann-fold domains"/>
    <property type="match status" value="1"/>
</dbReference>
<evidence type="ECO:0000256" key="2">
    <source>
        <dbReference type="ARBA" id="ARBA00022857"/>
    </source>
</evidence>
<gene>
    <name evidence="4" type="primary">azoB</name>
    <name evidence="4" type="ORF">SNAT2548_LOCUS8078</name>
</gene>
<name>A0A812K503_9DINO</name>
<dbReference type="InterPro" id="IPR008030">
    <property type="entry name" value="NmrA-like"/>
</dbReference>
<dbReference type="AlphaFoldDB" id="A0A812K503"/>
<evidence type="ECO:0000313" key="5">
    <source>
        <dbReference type="Proteomes" id="UP000604046"/>
    </source>
</evidence>
<keyword evidence="2" id="KW-0521">NADP</keyword>
<protein>
    <submittedName>
        <fullName evidence="4">AzoB protein</fullName>
    </submittedName>
</protein>
<comment type="similarity">
    <text evidence="1">Belongs to the NmrA-type oxidoreductase family.</text>
</comment>